<dbReference type="SUPFAM" id="SSF53218">
    <property type="entry name" value="Molybdenum cofactor biosynthesis proteins"/>
    <property type="match status" value="1"/>
</dbReference>
<feature type="domain" description="MoaB/Mog" evidence="7">
    <location>
        <begin position="177"/>
        <end position="314"/>
    </location>
</feature>
<comment type="caution">
    <text evidence="8">The sequence shown here is derived from an EMBL/GenBank/DDBJ whole genome shotgun (WGS) entry which is preliminary data.</text>
</comment>
<evidence type="ECO:0000313" key="9">
    <source>
        <dbReference type="Proteomes" id="UP000811255"/>
    </source>
</evidence>
<sequence>MTPPLPLLEAQRQLLALAVPLGPETVPAEQALGRYLWDDLSARRTQPAADLSAMDGYAVQEPLVGPWRLVGESAAGRPFEGSLQTGEAVRISTGALMPRSAIAVLLQEEAHRDGTSLAVSPDGEASARHIRRKGFDFLNGDTVLEAGTRIGPAQLALAVSAGHGGDGLEVGRLPRVAVIDNGDELAVEAGKWDDHRLPASNGAMIAAMAQSISVSVDRLGPVPDRREALAEALAAAKGADVIVTSGGASIGDHDLVRPALEEWGASIDFWRVAMKPGKPLLVARKGDAFVLGLPGNPVSSYVTAFLFLLPLLRRLAGARHSHSLPVRFQARTAAPLPPGGPRLELIRAQLVGSLVTPLGQQDSSGLRALATANALIERPIDAPAAAAGDDVSVYWLQNGGMG</sequence>
<dbReference type="CDD" id="cd00887">
    <property type="entry name" value="MoeA"/>
    <property type="match status" value="1"/>
</dbReference>
<evidence type="ECO:0000256" key="4">
    <source>
        <dbReference type="ARBA" id="ARBA00023150"/>
    </source>
</evidence>
<evidence type="ECO:0000256" key="1">
    <source>
        <dbReference type="ARBA" id="ARBA00002901"/>
    </source>
</evidence>
<comment type="cofactor">
    <cofactor evidence="6">
        <name>Mg(2+)</name>
        <dbReference type="ChEBI" id="CHEBI:18420"/>
    </cofactor>
</comment>
<comment type="similarity">
    <text evidence="3 6">Belongs to the MoeA family.</text>
</comment>
<gene>
    <name evidence="8" type="ORF">KK137_05825</name>
</gene>
<keyword evidence="6" id="KW-0500">Molybdenum</keyword>
<keyword evidence="6" id="KW-0479">Metal-binding</keyword>
<evidence type="ECO:0000256" key="6">
    <source>
        <dbReference type="RuleBase" id="RU365090"/>
    </source>
</evidence>
<dbReference type="Gene3D" id="2.170.190.11">
    <property type="entry name" value="Molybdopterin biosynthesis moea protein, domain 3"/>
    <property type="match status" value="1"/>
</dbReference>
<dbReference type="InterPro" id="IPR036425">
    <property type="entry name" value="MoaB/Mog-like_dom_sf"/>
</dbReference>
<dbReference type="PANTHER" id="PTHR10192:SF5">
    <property type="entry name" value="GEPHYRIN"/>
    <property type="match status" value="1"/>
</dbReference>
<organism evidence="8 9">
    <name type="scientific">Croceibacterium selenioxidans</name>
    <dbReference type="NCBI Taxonomy" id="2838833"/>
    <lineage>
        <taxon>Bacteria</taxon>
        <taxon>Pseudomonadati</taxon>
        <taxon>Pseudomonadota</taxon>
        <taxon>Alphaproteobacteria</taxon>
        <taxon>Sphingomonadales</taxon>
        <taxon>Erythrobacteraceae</taxon>
        <taxon>Croceibacterium</taxon>
    </lineage>
</organism>
<keyword evidence="9" id="KW-1185">Reference proteome</keyword>
<dbReference type="SMART" id="SM00852">
    <property type="entry name" value="MoCF_biosynth"/>
    <property type="match status" value="1"/>
</dbReference>
<dbReference type="InterPro" id="IPR038987">
    <property type="entry name" value="MoeA-like"/>
</dbReference>
<dbReference type="Gene3D" id="3.40.980.10">
    <property type="entry name" value="MoaB/Mog-like domain"/>
    <property type="match status" value="1"/>
</dbReference>
<keyword evidence="6" id="KW-0808">Transferase</keyword>
<reference evidence="8 9" key="1">
    <citation type="submission" date="2021-05" db="EMBL/GenBank/DDBJ databases">
        <title>Croceibacterium sp. LX-88 genome sequence.</title>
        <authorList>
            <person name="Luo X."/>
        </authorList>
    </citation>
    <scope>NUCLEOTIDE SEQUENCE [LARGE SCALE GENOMIC DNA]</scope>
    <source>
        <strain evidence="8 9">LX-88</strain>
    </source>
</reference>
<dbReference type="Pfam" id="PF03454">
    <property type="entry name" value="MoeA_C"/>
    <property type="match status" value="1"/>
</dbReference>
<dbReference type="InterPro" id="IPR008284">
    <property type="entry name" value="MoCF_biosynth_CS"/>
</dbReference>
<dbReference type="InterPro" id="IPR005111">
    <property type="entry name" value="MoeA_C_domain_IV"/>
</dbReference>
<dbReference type="Pfam" id="PF03453">
    <property type="entry name" value="MoeA_N"/>
    <property type="match status" value="1"/>
</dbReference>
<dbReference type="PANTHER" id="PTHR10192">
    <property type="entry name" value="MOLYBDOPTERIN BIOSYNTHESIS PROTEIN"/>
    <property type="match status" value="1"/>
</dbReference>
<accession>A0ABS5W2Z7</accession>
<comment type="pathway">
    <text evidence="2 6">Cofactor biosynthesis; molybdopterin biosynthesis.</text>
</comment>
<keyword evidence="4 6" id="KW-0501">Molybdenum cofactor biosynthesis</keyword>
<dbReference type="InterPro" id="IPR005110">
    <property type="entry name" value="MoeA_linker/N"/>
</dbReference>
<evidence type="ECO:0000256" key="5">
    <source>
        <dbReference type="ARBA" id="ARBA00047317"/>
    </source>
</evidence>
<dbReference type="EC" id="2.10.1.1" evidence="6"/>
<dbReference type="EMBL" id="JAHFVK010000001">
    <property type="protein sequence ID" value="MBT2133846.1"/>
    <property type="molecule type" value="Genomic_DNA"/>
</dbReference>
<keyword evidence="6" id="KW-0460">Magnesium</keyword>
<evidence type="ECO:0000256" key="3">
    <source>
        <dbReference type="ARBA" id="ARBA00010763"/>
    </source>
</evidence>
<dbReference type="InterPro" id="IPR036135">
    <property type="entry name" value="MoeA_linker/N_sf"/>
</dbReference>
<comment type="function">
    <text evidence="1 6">Catalyzes the insertion of molybdate into adenylated molybdopterin with the concomitant release of AMP.</text>
</comment>
<dbReference type="InterPro" id="IPR001453">
    <property type="entry name" value="MoaB/Mog_dom"/>
</dbReference>
<dbReference type="Proteomes" id="UP000811255">
    <property type="component" value="Unassembled WGS sequence"/>
</dbReference>
<dbReference type="Gene3D" id="3.90.105.10">
    <property type="entry name" value="Molybdopterin biosynthesis moea protein, domain 2"/>
    <property type="match status" value="1"/>
</dbReference>
<comment type="catalytic activity">
    <reaction evidence="5">
        <text>adenylyl-molybdopterin + molybdate = Mo-molybdopterin + AMP + H(+)</text>
        <dbReference type="Rhea" id="RHEA:35047"/>
        <dbReference type="ChEBI" id="CHEBI:15378"/>
        <dbReference type="ChEBI" id="CHEBI:36264"/>
        <dbReference type="ChEBI" id="CHEBI:62727"/>
        <dbReference type="ChEBI" id="CHEBI:71302"/>
        <dbReference type="ChEBI" id="CHEBI:456215"/>
        <dbReference type="EC" id="2.10.1.1"/>
    </reaction>
</comment>
<dbReference type="SUPFAM" id="SSF63867">
    <property type="entry name" value="MoeA C-terminal domain-like"/>
    <property type="match status" value="1"/>
</dbReference>
<protein>
    <recommendedName>
        <fullName evidence="6">Molybdopterin molybdenumtransferase</fullName>
        <ecNumber evidence="6">2.10.1.1</ecNumber>
    </recommendedName>
</protein>
<name>A0ABS5W2Z7_9SPHN</name>
<evidence type="ECO:0000256" key="2">
    <source>
        <dbReference type="ARBA" id="ARBA00005046"/>
    </source>
</evidence>
<dbReference type="InterPro" id="IPR036688">
    <property type="entry name" value="MoeA_C_domain_IV_sf"/>
</dbReference>
<proteinExistence type="inferred from homology"/>
<evidence type="ECO:0000313" key="8">
    <source>
        <dbReference type="EMBL" id="MBT2133846.1"/>
    </source>
</evidence>
<dbReference type="Gene3D" id="2.40.340.10">
    <property type="entry name" value="MoeA, C-terminal, domain IV"/>
    <property type="match status" value="1"/>
</dbReference>
<dbReference type="Pfam" id="PF00994">
    <property type="entry name" value="MoCF_biosynth"/>
    <property type="match status" value="1"/>
</dbReference>
<dbReference type="RefSeq" id="WP_214535224.1">
    <property type="nucleotide sequence ID" value="NZ_JAHFVK010000001.1"/>
</dbReference>
<dbReference type="SUPFAM" id="SSF63882">
    <property type="entry name" value="MoeA N-terminal region -like"/>
    <property type="match status" value="1"/>
</dbReference>
<evidence type="ECO:0000259" key="7">
    <source>
        <dbReference type="SMART" id="SM00852"/>
    </source>
</evidence>
<dbReference type="PROSITE" id="PS01079">
    <property type="entry name" value="MOCF_BIOSYNTHESIS_2"/>
    <property type="match status" value="1"/>
</dbReference>